<dbReference type="RefSeq" id="WP_004500673.1">
    <property type="nucleotide sequence ID" value="NZ_AFLV02000079.1"/>
</dbReference>
<dbReference type="Proteomes" id="UP000001338">
    <property type="component" value="Unassembled WGS sequence"/>
</dbReference>
<name>A0A828YXP8_9LEPT</name>
<comment type="caution">
    <text evidence="1">The sequence shown here is derived from an EMBL/GenBank/DDBJ whole genome shotgun (WGS) entry which is preliminary data.</text>
</comment>
<dbReference type="AlphaFoldDB" id="A0A828YXP8"/>
<accession>A0A828YXP8</accession>
<evidence type="ECO:0000313" key="2">
    <source>
        <dbReference type="Proteomes" id="UP000001338"/>
    </source>
</evidence>
<protein>
    <submittedName>
        <fullName evidence="1">Uncharacterized protein</fullName>
    </submittedName>
</protein>
<proteinExistence type="predicted"/>
<dbReference type="EMBL" id="AFLV02000079">
    <property type="protein sequence ID" value="EKR62619.1"/>
    <property type="molecule type" value="Genomic_DNA"/>
</dbReference>
<sequence>MFFRTRAIFLAQFLLAGLLGFGVSGALSASESEVLEASKILVHQVEVDRVLSVPVAGEVSALDQDDFFVFNLRTVGKTKPYRANSIGKEVSSSEMHGVTINFQSLHSNIQNFDLKFKSTLPSVRDFSTQTQMSILTKAGSDSVISLEDFEKLKIENASVLGGHRSRETVISHLIRNFLILSLFHQGLFCLEVSLALSEDDIRLSQQIKLVGNLTKKTFIQISQFDRNRKGFLVRSFPNLIRVSTSLNTFSRLEELIFLHQKEKENQIYSPIFSFVRKGMRLLRLPFVSVDRNFELLTLGIQTYYTSLKTIEIERNYSPSEKEDISFETPTNDGVVGIKKRYNLFS</sequence>
<organism evidence="1 2">
    <name type="scientific">Leptospira weilii str. 2006001853</name>
    <dbReference type="NCBI Taxonomy" id="1001589"/>
    <lineage>
        <taxon>Bacteria</taxon>
        <taxon>Pseudomonadati</taxon>
        <taxon>Spirochaetota</taxon>
        <taxon>Spirochaetia</taxon>
        <taxon>Leptospirales</taxon>
        <taxon>Leptospiraceae</taxon>
        <taxon>Leptospira</taxon>
    </lineage>
</organism>
<gene>
    <name evidence="1" type="ORF">LEP1GSC036_2008</name>
</gene>
<evidence type="ECO:0000313" key="1">
    <source>
        <dbReference type="EMBL" id="EKR62619.1"/>
    </source>
</evidence>
<reference evidence="1 2" key="1">
    <citation type="submission" date="2012-10" db="EMBL/GenBank/DDBJ databases">
        <authorList>
            <person name="Harkins D.M."/>
            <person name="Durkin A.S."/>
            <person name="Brinkac L.M."/>
            <person name="Haft D.H."/>
            <person name="Selengut J.D."/>
            <person name="Sanka R."/>
            <person name="DePew J."/>
            <person name="Purushe J."/>
            <person name="Whelen A.C."/>
            <person name="Vinetz J.M."/>
            <person name="Sutton G.G."/>
            <person name="Nierman W.C."/>
            <person name="Fouts D.E."/>
        </authorList>
    </citation>
    <scope>NUCLEOTIDE SEQUENCE [LARGE SCALE GENOMIC DNA]</scope>
    <source>
        <strain evidence="1 2">2006001853</strain>
    </source>
</reference>